<evidence type="ECO:0000313" key="3">
    <source>
        <dbReference type="Proteomes" id="UP001589776"/>
    </source>
</evidence>
<dbReference type="InterPro" id="IPR006121">
    <property type="entry name" value="HMA_dom"/>
</dbReference>
<dbReference type="Gene3D" id="3.30.70.100">
    <property type="match status" value="1"/>
</dbReference>
<keyword evidence="3" id="KW-1185">Reference proteome</keyword>
<dbReference type="Proteomes" id="UP001589776">
    <property type="component" value="Unassembled WGS sequence"/>
</dbReference>
<dbReference type="PROSITE" id="PS50846">
    <property type="entry name" value="HMA_2"/>
    <property type="match status" value="1"/>
</dbReference>
<dbReference type="RefSeq" id="WP_377472552.1">
    <property type="nucleotide sequence ID" value="NZ_JBHLWN010000082.1"/>
</dbReference>
<dbReference type="SUPFAM" id="SSF55008">
    <property type="entry name" value="HMA, heavy metal-associated domain"/>
    <property type="match status" value="1"/>
</dbReference>
<feature type="domain" description="HMA" evidence="1">
    <location>
        <begin position="2"/>
        <end position="66"/>
    </location>
</feature>
<gene>
    <name evidence="2" type="ORF">ACFFK0_22185</name>
</gene>
<dbReference type="EMBL" id="JBHLWN010000082">
    <property type="protein sequence ID" value="MFC0215109.1"/>
    <property type="molecule type" value="Genomic_DNA"/>
</dbReference>
<name>A0ABV6DR41_9BACL</name>
<dbReference type="CDD" id="cd00371">
    <property type="entry name" value="HMA"/>
    <property type="match status" value="1"/>
</dbReference>
<evidence type="ECO:0000259" key="1">
    <source>
        <dbReference type="PROSITE" id="PS50846"/>
    </source>
</evidence>
<reference evidence="2 3" key="1">
    <citation type="submission" date="2024-09" db="EMBL/GenBank/DDBJ databases">
        <authorList>
            <person name="Sun Q."/>
            <person name="Mori K."/>
        </authorList>
    </citation>
    <scope>NUCLEOTIDE SEQUENCE [LARGE SCALE GENOMIC DNA]</scope>
    <source>
        <strain evidence="2 3">CCM 7759</strain>
    </source>
</reference>
<accession>A0ABV6DR41</accession>
<evidence type="ECO:0000313" key="2">
    <source>
        <dbReference type="EMBL" id="MFC0215109.1"/>
    </source>
</evidence>
<comment type="caution">
    <text evidence="2">The sequence shown here is derived from an EMBL/GenBank/DDBJ whole genome shotgun (WGS) entry which is preliminary data.</text>
</comment>
<dbReference type="Pfam" id="PF00403">
    <property type="entry name" value="HMA"/>
    <property type="match status" value="1"/>
</dbReference>
<sequence>MSQATFKVAGMTGEHCADSVEGALQQIGAKGHVDLTGAMVTVQYDDSRVSMNDIKGAIEGVGFKIV</sequence>
<proteinExistence type="predicted"/>
<protein>
    <submittedName>
        <fullName evidence="2">Heavy-metal-associated domain-containing protein</fullName>
    </submittedName>
</protein>
<organism evidence="2 3">
    <name type="scientific">Paenibacillus chartarius</name>
    <dbReference type="NCBI Taxonomy" id="747481"/>
    <lineage>
        <taxon>Bacteria</taxon>
        <taxon>Bacillati</taxon>
        <taxon>Bacillota</taxon>
        <taxon>Bacilli</taxon>
        <taxon>Bacillales</taxon>
        <taxon>Paenibacillaceae</taxon>
        <taxon>Paenibacillus</taxon>
    </lineage>
</organism>
<dbReference type="InterPro" id="IPR036163">
    <property type="entry name" value="HMA_dom_sf"/>
</dbReference>